<evidence type="ECO:0000256" key="2">
    <source>
        <dbReference type="SAM" id="Phobius"/>
    </source>
</evidence>
<dbReference type="RefSeq" id="WP_236573734.1">
    <property type="nucleotide sequence ID" value="NZ_VMSD01000013.1"/>
</dbReference>
<name>A0ABQ6YFC1_9NOCA</name>
<protein>
    <submittedName>
        <fullName evidence="4">PH (Pleckstrin Homology) domain-containing protein</fullName>
    </submittedName>
</protein>
<feature type="transmembrane region" description="Helical" evidence="2">
    <location>
        <begin position="64"/>
        <end position="82"/>
    </location>
</feature>
<keyword evidence="5" id="KW-1185">Reference proteome</keyword>
<organism evidence="4 5">
    <name type="scientific">Nocardia caishijiensis</name>
    <dbReference type="NCBI Taxonomy" id="184756"/>
    <lineage>
        <taxon>Bacteria</taxon>
        <taxon>Bacillati</taxon>
        <taxon>Actinomycetota</taxon>
        <taxon>Actinomycetes</taxon>
        <taxon>Mycobacteriales</taxon>
        <taxon>Nocardiaceae</taxon>
        <taxon>Nocardia</taxon>
    </lineage>
</organism>
<feature type="compositionally biased region" description="Basic and acidic residues" evidence="1">
    <location>
        <begin position="219"/>
        <end position="229"/>
    </location>
</feature>
<proteinExistence type="predicted"/>
<sequence>MSSPHQSVPPAKSSHTADETTATGRPARPGGLRAAGPGRLAAIAAVILAYLIFVVVGTVQDWSLGLRIGLVVPTAVVVWLLIPRKASAPTPGVHVIGVPRLAYIGVLVLAFCVFFAFVGWPIALWWLLLAPVIAVWWVTRTHTTVSDTGLDLSTMVSAKHLDWAQVKGISIPKRGYIRARLADDSEVALPAVGYDRLRELIEASDGRLPDVFAAAEAAEAERQAAERAQAEASADNDNDNDTDADADADADAENRTDEAEEPGTTR</sequence>
<evidence type="ECO:0000256" key="1">
    <source>
        <dbReference type="SAM" id="MobiDB-lite"/>
    </source>
</evidence>
<feature type="region of interest" description="Disordered" evidence="1">
    <location>
        <begin position="218"/>
        <end position="266"/>
    </location>
</feature>
<gene>
    <name evidence="4" type="ORF">FNL39_11369</name>
</gene>
<evidence type="ECO:0000259" key="3">
    <source>
        <dbReference type="Pfam" id="PF10756"/>
    </source>
</evidence>
<dbReference type="EMBL" id="VMSD01000013">
    <property type="protein sequence ID" value="KAF0836661.1"/>
    <property type="molecule type" value="Genomic_DNA"/>
</dbReference>
<feature type="region of interest" description="Disordered" evidence="1">
    <location>
        <begin position="1"/>
        <end position="31"/>
    </location>
</feature>
<dbReference type="InterPro" id="IPR019692">
    <property type="entry name" value="CFP-6_PH"/>
</dbReference>
<dbReference type="Pfam" id="PF10756">
    <property type="entry name" value="bPH_6"/>
    <property type="match status" value="1"/>
</dbReference>
<feature type="domain" description="Low molecular weight protein antigen 6 PH" evidence="3">
    <location>
        <begin position="140"/>
        <end position="210"/>
    </location>
</feature>
<feature type="compositionally biased region" description="Acidic residues" evidence="1">
    <location>
        <begin position="234"/>
        <end position="251"/>
    </location>
</feature>
<feature type="transmembrane region" description="Helical" evidence="2">
    <location>
        <begin position="94"/>
        <end position="117"/>
    </location>
</feature>
<keyword evidence="2" id="KW-0472">Membrane</keyword>
<keyword evidence="2" id="KW-0812">Transmembrane</keyword>
<comment type="caution">
    <text evidence="4">The sequence shown here is derived from an EMBL/GenBank/DDBJ whole genome shotgun (WGS) entry which is preliminary data.</text>
</comment>
<evidence type="ECO:0000313" key="5">
    <source>
        <dbReference type="Proteomes" id="UP000798951"/>
    </source>
</evidence>
<evidence type="ECO:0000313" key="4">
    <source>
        <dbReference type="EMBL" id="KAF0836661.1"/>
    </source>
</evidence>
<keyword evidence="2" id="KW-1133">Transmembrane helix</keyword>
<accession>A0ABQ6YFC1</accession>
<feature type="transmembrane region" description="Helical" evidence="2">
    <location>
        <begin position="40"/>
        <end position="58"/>
    </location>
</feature>
<dbReference type="Proteomes" id="UP000798951">
    <property type="component" value="Unassembled WGS sequence"/>
</dbReference>
<feature type="transmembrane region" description="Helical" evidence="2">
    <location>
        <begin position="123"/>
        <end position="139"/>
    </location>
</feature>
<reference evidence="4 5" key="1">
    <citation type="submission" date="2019-07" db="EMBL/GenBank/DDBJ databases">
        <title>Genomic Encyclopedia of Type Strains, Phase IV (KMG-IV): sequencing the most valuable type-strain genomes for metagenomic binning, comparative biology and taxonomic classification.</title>
        <authorList>
            <person name="Goeker M."/>
        </authorList>
    </citation>
    <scope>NUCLEOTIDE SEQUENCE [LARGE SCALE GENOMIC DNA]</scope>
    <source>
        <strain evidence="4 5">DSM 44831</strain>
    </source>
</reference>